<dbReference type="InterPro" id="IPR036505">
    <property type="entry name" value="Amidase/PGRP_sf"/>
</dbReference>
<feature type="region of interest" description="Disordered" evidence="1">
    <location>
        <begin position="1026"/>
        <end position="1048"/>
    </location>
</feature>
<gene>
    <name evidence="3" type="ORF">clem_06940</name>
</gene>
<keyword evidence="4" id="KW-1185">Reference proteome</keyword>
<dbReference type="RefSeq" id="WP_094090946.1">
    <property type="nucleotide sequence ID" value="NZ_CP016397.1"/>
</dbReference>
<evidence type="ECO:0000313" key="3">
    <source>
        <dbReference type="EMBL" id="ASQ45943.1"/>
    </source>
</evidence>
<protein>
    <submittedName>
        <fullName evidence="3">Papain-like cysteine protease AvrRpt2</fullName>
    </submittedName>
</protein>
<feature type="domain" description="N-acetylmuramoyl-L-alanine amidase" evidence="2">
    <location>
        <begin position="1462"/>
        <end position="1549"/>
    </location>
</feature>
<dbReference type="Pfam" id="PF01510">
    <property type="entry name" value="Amidase_2"/>
    <property type="match status" value="1"/>
</dbReference>
<evidence type="ECO:0000256" key="1">
    <source>
        <dbReference type="SAM" id="MobiDB-lite"/>
    </source>
</evidence>
<dbReference type="KEGG" id="lcd:clem_06940"/>
<organism evidence="3 4">
    <name type="scientific">Legionella clemsonensis</name>
    <dbReference type="NCBI Taxonomy" id="1867846"/>
    <lineage>
        <taxon>Bacteria</taxon>
        <taxon>Pseudomonadati</taxon>
        <taxon>Pseudomonadota</taxon>
        <taxon>Gammaproteobacteria</taxon>
        <taxon>Legionellales</taxon>
        <taxon>Legionellaceae</taxon>
        <taxon>Legionella</taxon>
    </lineage>
</organism>
<dbReference type="GO" id="GO:0008745">
    <property type="term" value="F:N-acetylmuramoyl-L-alanine amidase activity"/>
    <property type="evidence" value="ECO:0007669"/>
    <property type="project" value="InterPro"/>
</dbReference>
<dbReference type="GO" id="GO:0008233">
    <property type="term" value="F:peptidase activity"/>
    <property type="evidence" value="ECO:0007669"/>
    <property type="project" value="UniProtKB-KW"/>
</dbReference>
<dbReference type="Proteomes" id="UP000201728">
    <property type="component" value="Chromosome"/>
</dbReference>
<accession>A0A222P282</accession>
<evidence type="ECO:0000259" key="2">
    <source>
        <dbReference type="Pfam" id="PF01510"/>
    </source>
</evidence>
<dbReference type="EMBL" id="CP016397">
    <property type="protein sequence ID" value="ASQ45943.1"/>
    <property type="molecule type" value="Genomic_DNA"/>
</dbReference>
<feature type="region of interest" description="Disordered" evidence="1">
    <location>
        <begin position="1198"/>
        <end position="1231"/>
    </location>
</feature>
<dbReference type="Pfam" id="PF12385">
    <property type="entry name" value="Peptidase_C70"/>
    <property type="match status" value="1"/>
</dbReference>
<proteinExistence type="predicted"/>
<dbReference type="Gene3D" id="3.40.80.10">
    <property type="entry name" value="Peptidoglycan recognition protein-like"/>
    <property type="match status" value="1"/>
</dbReference>
<dbReference type="InterPro" id="IPR002502">
    <property type="entry name" value="Amidase_domain"/>
</dbReference>
<dbReference type="GO" id="GO:0006508">
    <property type="term" value="P:proteolysis"/>
    <property type="evidence" value="ECO:0007669"/>
    <property type="project" value="UniProtKB-KW"/>
</dbReference>
<sequence>MKIPVQLKNIGGTIPEGDIALQVSYFTKTDEEELRPQSDFYTAPASGEISINLGSNLARNKEVFFGVVFKTNNILAQTTTPATRLKENVPVTIEFDYNPLVLSEPNPEMISPKPQFVYGRLLEKNGKRKLEDVQIIFEASRAPEEPLVPIASVRTEANGYFFIEYPQGTFTAAIARVGYAVKENLVPIRLEVVHVDDESTANVFPKNVILVVELLESEEIADKEDCGCQSLDMHETKRVLEEYSFYSLVRTTEPEILGYVLEDDDDITLDDILTKHPIRIWEIIDPIIKLPAFSHLSARARINLPEVNERSNRTEVVTRGNGRRATETTANVSDDNELVKTLRTIKINRNVLENFLQKETSITKDNIVDLIEMNESHRFRKMVAHAETKPLGRIILNTENTVDWDLEPTLYQAVSVAHGHLLHFKSEWIADGYSLGDLLYSLPLAPGQKKQIVVFDWERRESATNIQALEYEESLYNSLSRDRDIFEITKGVIEEKISGKSSATTASASAGIGGVIGGMLFGVSGGVGHSGSSASQNSLRQTSASDLQKIRDRIMQSANAVRSQRSSVIQTVSQGERFEVSSETVANYNHCHAVTIQYFEVLRHFKVRQRFAEARECLFVPLLMSQFELNKLLRWKESLHAALLNPSLSKGFEAAARIKNKWIDSNFPAGTFASEKILNASGNFQIKFIIRRPEDKSVEVDDYSKPIYGGQNMIIGYQKKMVEDINEANWQSLTPFLGADTPKGFYDHHLKNAKNKDEVFHRLLGEKIATSFVGALTFHVADETGNEISSMNFDTTLTSRYRKEGTLNVSVRFMGPSQFSRDKVHYIKIRCGTNNILPEFSSIIVTSGFIRYKTSHYEGFLCRYQSIYDDLSPSDGVTLYAGPTVDELRDPRKDDIALINNLLDHLNDNLEYYHKAIWLRMSPERRFLLLDGIILPGKGLGRSLASLVENELIGIVGNSLVFPVAHGLNLDPNFGTADSLTDYYMVAAGDPISISIPTKGVYAEAMMGACNSCEEKDESRFWRWEESPIPDSPTAINPVSTESRRAEPGNLQPAAFPNPMVNIQNAPNAPDPTGLGATLSLLGKGDAFRDITGLSQNQTNALEALKASYDATKTFGQEAAKLEVQKMMDKRLDNAIKAINSNPNLDPKQKMELTEKALNAYLGAGANTNQPPKDANADKLQEGINKNLDKVSNSKSGEVAITKPDGTKVNTKFDGGGTSGPTIETRIGKGGISPIKQENSNACWATVATMMLRWKDGKNYTIEEVLAKAGPQYLNYYNQKAGLPYTEKQNFISSLGMKGEPLASYTAQNYRDWLIEYGPLWVTTDADETKGFSAHALIITGISTDLKSIEIIDPNQGKKLVQSFEEFSNAFKALITDSDLQPTTQVVHFLEKINASEGADPTEADIVKNLNEYNPASSETIVINMVEFNTGISDITNYKDWKTNSSVVHNRRKNAYRDPFGIRHLVLHETAAESGDGFDDSNNETAHMSVKRDATILQFNDLVEFENHGSGMNTTSIGIEFVNRGWLSSSTNNGGEGIPAKESSLTATQKETYKEANGYLWTFWGYGFNIYRVPPSLDQLEKEVELVKWLTVDLPTKLQSISGISIYNLFPSIDDTWLQLVSYEEVKDVWTFKAADIPAEAERNDKNFFVMTTGYEYLEPNNLSGKSGIISHNAFYKNHNDGSFLTLYTWLRLKKDKTKTEALDIAKKLMKNHYIHVSLTSNQDKKIILLKVNDTNLV</sequence>
<dbReference type="InterPro" id="IPR022118">
    <property type="entry name" value="Peptidase_C70_AvrRpt2"/>
</dbReference>
<reference evidence="4" key="1">
    <citation type="submission" date="2016-07" db="EMBL/GenBank/DDBJ databases">
        <authorList>
            <person name="Florea S."/>
            <person name="Webb J.S."/>
            <person name="Jaromczyk J."/>
            <person name="Schardl C.L."/>
        </authorList>
    </citation>
    <scope>NUCLEOTIDE SEQUENCE [LARGE SCALE GENOMIC DNA]</scope>
    <source>
        <strain evidence="4">CDC-D5610</strain>
    </source>
</reference>
<dbReference type="GO" id="GO:0009253">
    <property type="term" value="P:peptidoglycan catabolic process"/>
    <property type="evidence" value="ECO:0007669"/>
    <property type="project" value="InterPro"/>
</dbReference>
<dbReference type="SUPFAM" id="SSF55846">
    <property type="entry name" value="N-acetylmuramoyl-L-alanine amidase-like"/>
    <property type="match status" value="1"/>
</dbReference>
<evidence type="ECO:0000313" key="4">
    <source>
        <dbReference type="Proteomes" id="UP000201728"/>
    </source>
</evidence>
<dbReference type="OrthoDB" id="4312432at2"/>
<keyword evidence="3" id="KW-0378">Hydrolase</keyword>
<keyword evidence="3" id="KW-0645">Protease</keyword>
<name>A0A222P282_9GAMM</name>